<keyword evidence="2" id="KW-1185">Reference proteome</keyword>
<evidence type="ECO:0000313" key="1">
    <source>
        <dbReference type="EMBL" id="MFD1381897.1"/>
    </source>
</evidence>
<dbReference type="EMBL" id="JBHTMN010000003">
    <property type="protein sequence ID" value="MFD1381897.1"/>
    <property type="molecule type" value="Genomic_DNA"/>
</dbReference>
<accession>A0ABW4AW66</accession>
<evidence type="ECO:0000313" key="2">
    <source>
        <dbReference type="Proteomes" id="UP001597059"/>
    </source>
</evidence>
<comment type="caution">
    <text evidence="1">The sequence shown here is derived from an EMBL/GenBank/DDBJ whole genome shotgun (WGS) entry which is preliminary data.</text>
</comment>
<dbReference type="RefSeq" id="WP_377364362.1">
    <property type="nucleotide sequence ID" value="NZ_JBHTMN010000003.1"/>
</dbReference>
<protein>
    <submittedName>
        <fullName evidence="1">Uncharacterized protein</fullName>
    </submittedName>
</protein>
<reference evidence="2" key="1">
    <citation type="journal article" date="2019" name="Int. J. Syst. Evol. Microbiol.">
        <title>The Global Catalogue of Microorganisms (GCM) 10K type strain sequencing project: providing services to taxonomists for standard genome sequencing and annotation.</title>
        <authorList>
            <consortium name="The Broad Institute Genomics Platform"/>
            <consortium name="The Broad Institute Genome Sequencing Center for Infectious Disease"/>
            <person name="Wu L."/>
            <person name="Ma J."/>
        </authorList>
    </citation>
    <scope>NUCLEOTIDE SEQUENCE [LARGE SCALE GENOMIC DNA]</scope>
    <source>
        <strain evidence="2">JCM 30774</strain>
    </source>
</reference>
<dbReference type="Proteomes" id="UP001597059">
    <property type="component" value="Unassembled WGS sequence"/>
</dbReference>
<sequence>MACHLVQLDDGKVSLARGEKTYPVRLVYQNDGWMVVSLAPANQETWLQGIGFFLIQRHQVLYRDQFTHDDYRLVRSTLNVAKFIGQSASAKNGS</sequence>
<name>A0ABW4AW66_9GAMM</name>
<organism evidence="1 2">
    <name type="scientific">Rhodanobacter aciditrophus</name>
    <dbReference type="NCBI Taxonomy" id="1623218"/>
    <lineage>
        <taxon>Bacteria</taxon>
        <taxon>Pseudomonadati</taxon>
        <taxon>Pseudomonadota</taxon>
        <taxon>Gammaproteobacteria</taxon>
        <taxon>Lysobacterales</taxon>
        <taxon>Rhodanobacteraceae</taxon>
        <taxon>Rhodanobacter</taxon>
    </lineage>
</organism>
<gene>
    <name evidence="1" type="ORF">ACFQ45_00860</name>
</gene>
<proteinExistence type="predicted"/>